<keyword evidence="1" id="KW-1133">Transmembrane helix</keyword>
<feature type="transmembrane region" description="Helical" evidence="1">
    <location>
        <begin position="134"/>
        <end position="154"/>
    </location>
</feature>
<keyword evidence="1" id="KW-0812">Transmembrane</keyword>
<proteinExistence type="predicted"/>
<sequence length="420" mass="44877">MVDRLQFLLGRLGERLWVKPLIMVVLSVAAAFLASAADHTELGKIVPEISVDSIETLLKVISASMLVIATFSVASMVSAFASAGSTATPRTFPLVIADDVSQNALSTFIGAFIFGIVALIALKNGLYDKAGLFVLFSLTLVVFAIVIVIFVKWVDNIARLGRLGTTIDKVEKAAKHALQRRQCAPNLGGVPVGQTREKGQAIYSESIGYVHRIDVPALQTCAEKADARITVSALPGTFAAPGRALAYVTPSPSRLSEDDTKKIAKAFLIGQDRTFDEDPRFGLIVLSEIASRALSPAVNDPGTAIDIIGTLVRLFALWGKPCEEGDISPPKYDRVEVPEISLNDMFDDAFSAIARDGAGTVEVSMRLLKALESLTFAGDVTMRAVAKHHANLALGRAEAALTFPQDVQNVRILASFAQVG</sequence>
<protein>
    <submittedName>
        <fullName evidence="2">DUF2254 domain-containing protein</fullName>
    </submittedName>
</protein>
<keyword evidence="3" id="KW-1185">Reference proteome</keyword>
<evidence type="ECO:0000313" key="3">
    <source>
        <dbReference type="Proteomes" id="UP001302494"/>
    </source>
</evidence>
<dbReference type="InterPro" id="IPR018723">
    <property type="entry name" value="DUF2254_membrane"/>
</dbReference>
<organism evidence="2 3">
    <name type="scientific">Candidatus Nitrospira neomarina</name>
    <dbReference type="NCBI Taxonomy" id="3020899"/>
    <lineage>
        <taxon>Bacteria</taxon>
        <taxon>Pseudomonadati</taxon>
        <taxon>Nitrospirota</taxon>
        <taxon>Nitrospiria</taxon>
        <taxon>Nitrospirales</taxon>
        <taxon>Nitrospiraceae</taxon>
        <taxon>Nitrospira</taxon>
    </lineage>
</organism>
<accession>A0AA96JX06</accession>
<reference evidence="2 3" key="1">
    <citation type="submission" date="2023-01" db="EMBL/GenBank/DDBJ databases">
        <title>Cultivation and genomic characterization of new, ubiquitous marine nitrite-oxidizing bacteria from the Nitrospirales.</title>
        <authorList>
            <person name="Mueller A.J."/>
            <person name="Daebeler A."/>
            <person name="Herbold C.W."/>
            <person name="Kirkegaard R.H."/>
            <person name="Daims H."/>
        </authorList>
    </citation>
    <scope>NUCLEOTIDE SEQUENCE [LARGE SCALE GENOMIC DNA]</scope>
    <source>
        <strain evidence="2 3">DK</strain>
    </source>
</reference>
<name>A0AA96JX06_9BACT</name>
<dbReference type="Proteomes" id="UP001302494">
    <property type="component" value="Chromosome"/>
</dbReference>
<dbReference type="RefSeq" id="WP_312747898.1">
    <property type="nucleotide sequence ID" value="NZ_CP116968.1"/>
</dbReference>
<dbReference type="Pfam" id="PF10011">
    <property type="entry name" value="DUF2254"/>
    <property type="match status" value="1"/>
</dbReference>
<dbReference type="AlphaFoldDB" id="A0AA96JX06"/>
<dbReference type="EMBL" id="CP116968">
    <property type="protein sequence ID" value="WNM63357.1"/>
    <property type="molecule type" value="Genomic_DNA"/>
</dbReference>
<feature type="transmembrane region" description="Helical" evidence="1">
    <location>
        <begin position="60"/>
        <end position="83"/>
    </location>
</feature>
<evidence type="ECO:0000256" key="1">
    <source>
        <dbReference type="SAM" id="Phobius"/>
    </source>
</evidence>
<gene>
    <name evidence="2" type="ORF">PQG83_06270</name>
</gene>
<feature type="transmembrane region" description="Helical" evidence="1">
    <location>
        <begin position="104"/>
        <end position="122"/>
    </location>
</feature>
<keyword evidence="1" id="KW-0472">Membrane</keyword>
<dbReference type="KEGG" id="nneo:PQG83_06270"/>
<evidence type="ECO:0000313" key="2">
    <source>
        <dbReference type="EMBL" id="WNM63357.1"/>
    </source>
</evidence>